<evidence type="ECO:0000313" key="1">
    <source>
        <dbReference type="EMBL" id="KAK1524585.1"/>
    </source>
</evidence>
<name>A0ABQ9S3M3_9PEZI</name>
<comment type="caution">
    <text evidence="1">The sequence shown here is derived from an EMBL/GenBank/DDBJ whole genome shotgun (WGS) entry which is preliminary data.</text>
</comment>
<gene>
    <name evidence="1" type="ORF">CPAR01_13533</name>
</gene>
<keyword evidence="2" id="KW-1185">Reference proteome</keyword>
<sequence>MHATQAIMLASYSLEVGITLEVCHEAMPTSNPLAPSLAPTLSVSFFSNSGRPHSPMDRHWGSLNFGFFVGLFCVRDAERKEKLHANTQKADATLILVENRYVISPLAGERRTRS</sequence>
<dbReference type="RefSeq" id="XP_060343254.1">
    <property type="nucleotide sequence ID" value="XM_060497786.1"/>
</dbReference>
<dbReference type="Proteomes" id="UP001241169">
    <property type="component" value="Unassembled WGS sequence"/>
</dbReference>
<proteinExistence type="predicted"/>
<accession>A0ABQ9S3M3</accession>
<dbReference type="GeneID" id="85381685"/>
<dbReference type="EMBL" id="MOPA01000013">
    <property type="protein sequence ID" value="KAK1524585.1"/>
    <property type="molecule type" value="Genomic_DNA"/>
</dbReference>
<evidence type="ECO:0000313" key="2">
    <source>
        <dbReference type="Proteomes" id="UP001241169"/>
    </source>
</evidence>
<organism evidence="1 2">
    <name type="scientific">Colletotrichum paranaense</name>
    <dbReference type="NCBI Taxonomy" id="1914294"/>
    <lineage>
        <taxon>Eukaryota</taxon>
        <taxon>Fungi</taxon>
        <taxon>Dikarya</taxon>
        <taxon>Ascomycota</taxon>
        <taxon>Pezizomycotina</taxon>
        <taxon>Sordariomycetes</taxon>
        <taxon>Hypocreomycetidae</taxon>
        <taxon>Glomerellales</taxon>
        <taxon>Glomerellaceae</taxon>
        <taxon>Colletotrichum</taxon>
        <taxon>Colletotrichum acutatum species complex</taxon>
    </lineage>
</organism>
<reference evidence="1 2" key="1">
    <citation type="submission" date="2016-10" db="EMBL/GenBank/DDBJ databases">
        <title>The genome sequence of Colletotrichum fioriniae PJ7.</title>
        <authorList>
            <person name="Baroncelli R."/>
        </authorList>
    </citation>
    <scope>NUCLEOTIDE SEQUENCE [LARGE SCALE GENOMIC DNA]</scope>
    <source>
        <strain evidence="1 2">IMI 384185</strain>
    </source>
</reference>
<protein>
    <submittedName>
        <fullName evidence="1">Uncharacterized protein</fullName>
    </submittedName>
</protein>